<dbReference type="InterPro" id="IPR055768">
    <property type="entry name" value="DUF7344"/>
</dbReference>
<dbReference type="EMBL" id="CP058601">
    <property type="protein sequence ID" value="QLG47756.1"/>
    <property type="molecule type" value="Genomic_DNA"/>
</dbReference>
<accession>A0A7D5KBE9</accession>
<dbReference type="OrthoDB" id="247722at2157"/>
<dbReference type="Proteomes" id="UP000509241">
    <property type="component" value="Chromosome"/>
</dbReference>
<reference evidence="2 3" key="1">
    <citation type="submission" date="2020-07" db="EMBL/GenBank/DDBJ databases">
        <authorList>
            <person name="Cui H."/>
        </authorList>
    </citation>
    <scope>NUCLEOTIDE SEQUENCE [LARGE SCALE GENOMIC DNA]</scope>
    <source>
        <strain evidence="2 3">YPL8</strain>
    </source>
</reference>
<gene>
    <name evidence="2" type="ORF">HYG82_02295</name>
</gene>
<sequence length="138" mass="15789">MDTGSNAMDLDTLYDILSESQRRYVLYYFFDCDHATVDSLARQIAAWERDIAPESVSTEQKKQTQLSLLHNHLPRLEEQRLVAFDHRSGDVVSGNNFEAIRSTIERARERDGIGPVARTTTETFLYSDLLTESTSTDR</sequence>
<evidence type="ECO:0000259" key="1">
    <source>
        <dbReference type="Pfam" id="PF24035"/>
    </source>
</evidence>
<proteinExistence type="predicted"/>
<protein>
    <recommendedName>
        <fullName evidence="1">DUF7344 domain-containing protein</fullName>
    </recommendedName>
</protein>
<dbReference type="Pfam" id="PF24035">
    <property type="entry name" value="DUF7344"/>
    <property type="match status" value="1"/>
</dbReference>
<feature type="domain" description="DUF7344" evidence="1">
    <location>
        <begin position="14"/>
        <end position="91"/>
    </location>
</feature>
<name>A0A7D5KBE9_9EURY</name>
<dbReference type="RefSeq" id="WP_179259498.1">
    <property type="nucleotide sequence ID" value="NZ_CP058601.1"/>
</dbReference>
<keyword evidence="3" id="KW-1185">Reference proteome</keyword>
<organism evidence="2 3">
    <name type="scientific">Natrinema halophilum</name>
    <dbReference type="NCBI Taxonomy" id="1699371"/>
    <lineage>
        <taxon>Archaea</taxon>
        <taxon>Methanobacteriati</taxon>
        <taxon>Methanobacteriota</taxon>
        <taxon>Stenosarchaea group</taxon>
        <taxon>Halobacteria</taxon>
        <taxon>Halobacteriales</taxon>
        <taxon>Natrialbaceae</taxon>
        <taxon>Natrinema</taxon>
    </lineage>
</organism>
<dbReference type="GeneID" id="56032084"/>
<evidence type="ECO:0000313" key="2">
    <source>
        <dbReference type="EMBL" id="QLG47756.1"/>
    </source>
</evidence>
<dbReference type="KEGG" id="haly:HYG82_02295"/>
<dbReference type="AlphaFoldDB" id="A0A7D5KBE9"/>
<evidence type="ECO:0000313" key="3">
    <source>
        <dbReference type="Proteomes" id="UP000509241"/>
    </source>
</evidence>